<dbReference type="Proteomes" id="UP000792457">
    <property type="component" value="Unassembled WGS sequence"/>
</dbReference>
<dbReference type="SMART" id="SM00980">
    <property type="entry name" value="THAP"/>
    <property type="match status" value="2"/>
</dbReference>
<dbReference type="AlphaFoldDB" id="A0A8K0K633"/>
<evidence type="ECO:0000259" key="6">
    <source>
        <dbReference type="PROSITE" id="PS50950"/>
    </source>
</evidence>
<organism evidence="7 8">
    <name type="scientific">Ladona fulva</name>
    <name type="common">Scarce chaser dragonfly</name>
    <name type="synonym">Libellula fulva</name>
    <dbReference type="NCBI Taxonomy" id="123851"/>
    <lineage>
        <taxon>Eukaryota</taxon>
        <taxon>Metazoa</taxon>
        <taxon>Ecdysozoa</taxon>
        <taxon>Arthropoda</taxon>
        <taxon>Hexapoda</taxon>
        <taxon>Insecta</taxon>
        <taxon>Pterygota</taxon>
        <taxon>Palaeoptera</taxon>
        <taxon>Odonata</taxon>
        <taxon>Epiprocta</taxon>
        <taxon>Anisoptera</taxon>
        <taxon>Libelluloidea</taxon>
        <taxon>Libellulidae</taxon>
        <taxon>Ladona</taxon>
    </lineage>
</organism>
<keyword evidence="1" id="KW-0479">Metal-binding</keyword>
<dbReference type="PROSITE" id="PS50950">
    <property type="entry name" value="ZF_THAP"/>
    <property type="match status" value="2"/>
</dbReference>
<evidence type="ECO:0000313" key="8">
    <source>
        <dbReference type="Proteomes" id="UP000792457"/>
    </source>
</evidence>
<keyword evidence="4 5" id="KW-0238">DNA-binding</keyword>
<gene>
    <name evidence="7" type="ORF">J437_LFUL007600</name>
</gene>
<evidence type="ECO:0000256" key="3">
    <source>
        <dbReference type="ARBA" id="ARBA00022833"/>
    </source>
</evidence>
<dbReference type="PANTHER" id="PTHR46600">
    <property type="entry name" value="THAP DOMAIN-CONTAINING"/>
    <property type="match status" value="1"/>
</dbReference>
<dbReference type="PANTHER" id="PTHR46600:SF11">
    <property type="entry name" value="THAP DOMAIN-CONTAINING PROTEIN 10"/>
    <property type="match status" value="1"/>
</dbReference>
<feature type="domain" description="THAP-type" evidence="6">
    <location>
        <begin position="1"/>
        <end position="90"/>
    </location>
</feature>
<protein>
    <recommendedName>
        <fullName evidence="6">THAP-type domain-containing protein</fullName>
    </recommendedName>
</protein>
<evidence type="ECO:0000256" key="5">
    <source>
        <dbReference type="PROSITE-ProRule" id="PRU00309"/>
    </source>
</evidence>
<evidence type="ECO:0000256" key="1">
    <source>
        <dbReference type="ARBA" id="ARBA00022723"/>
    </source>
</evidence>
<dbReference type="InterPro" id="IPR038441">
    <property type="entry name" value="THAP_Znf_sf"/>
</dbReference>
<proteinExistence type="predicted"/>
<keyword evidence="3" id="KW-0862">Zinc</keyword>
<evidence type="ECO:0000313" key="7">
    <source>
        <dbReference type="EMBL" id="KAG8229045.1"/>
    </source>
</evidence>
<dbReference type="SMART" id="SM00692">
    <property type="entry name" value="DM3"/>
    <property type="match status" value="2"/>
</dbReference>
<evidence type="ECO:0000256" key="4">
    <source>
        <dbReference type="ARBA" id="ARBA00023125"/>
    </source>
</evidence>
<feature type="domain" description="THAP-type" evidence="6">
    <location>
        <begin position="178"/>
        <end position="264"/>
    </location>
</feature>
<dbReference type="EMBL" id="KZ308407">
    <property type="protein sequence ID" value="KAG8229045.1"/>
    <property type="molecule type" value="Genomic_DNA"/>
</dbReference>
<dbReference type="GO" id="GO:0008270">
    <property type="term" value="F:zinc ion binding"/>
    <property type="evidence" value="ECO:0007669"/>
    <property type="project" value="UniProtKB-KW"/>
</dbReference>
<dbReference type="Gene3D" id="6.20.210.20">
    <property type="entry name" value="THAP domain"/>
    <property type="match status" value="1"/>
</dbReference>
<accession>A0A8K0K633</accession>
<dbReference type="Pfam" id="PF05485">
    <property type="entry name" value="THAP"/>
    <property type="match status" value="2"/>
</dbReference>
<keyword evidence="2 5" id="KW-0863">Zinc-finger</keyword>
<dbReference type="InterPro" id="IPR026516">
    <property type="entry name" value="THAP1/10"/>
</dbReference>
<dbReference type="GO" id="GO:0043565">
    <property type="term" value="F:sequence-specific DNA binding"/>
    <property type="evidence" value="ECO:0007669"/>
    <property type="project" value="InterPro"/>
</dbReference>
<dbReference type="InterPro" id="IPR006612">
    <property type="entry name" value="THAP_Znf"/>
</dbReference>
<reference evidence="7" key="2">
    <citation type="submission" date="2017-10" db="EMBL/GenBank/DDBJ databases">
        <title>Ladona fulva Genome sequencing and assembly.</title>
        <authorList>
            <person name="Murali S."/>
            <person name="Richards S."/>
            <person name="Bandaranaike D."/>
            <person name="Bellair M."/>
            <person name="Blankenburg K."/>
            <person name="Chao H."/>
            <person name="Dinh H."/>
            <person name="Doddapaneni H."/>
            <person name="Dugan-Rocha S."/>
            <person name="Elkadiri S."/>
            <person name="Gnanaolivu R."/>
            <person name="Hernandez B."/>
            <person name="Skinner E."/>
            <person name="Javaid M."/>
            <person name="Lee S."/>
            <person name="Li M."/>
            <person name="Ming W."/>
            <person name="Munidasa M."/>
            <person name="Muniz J."/>
            <person name="Nguyen L."/>
            <person name="Hughes D."/>
            <person name="Osuji N."/>
            <person name="Pu L.-L."/>
            <person name="Puazo M."/>
            <person name="Qu C."/>
            <person name="Quiroz J."/>
            <person name="Raj R."/>
            <person name="Weissenberger G."/>
            <person name="Xin Y."/>
            <person name="Zou X."/>
            <person name="Han Y."/>
            <person name="Worley K."/>
            <person name="Muzny D."/>
            <person name="Gibbs R."/>
        </authorList>
    </citation>
    <scope>NUCLEOTIDE SEQUENCE</scope>
    <source>
        <strain evidence="7">Sampled in the wild</strain>
    </source>
</reference>
<dbReference type="SUPFAM" id="SSF57716">
    <property type="entry name" value="Glucocorticoid receptor-like (DNA-binding domain)"/>
    <property type="match status" value="2"/>
</dbReference>
<evidence type="ECO:0000256" key="2">
    <source>
        <dbReference type="ARBA" id="ARBA00022771"/>
    </source>
</evidence>
<sequence>MAWVCWVEGCYSNTKTKGMELFHFPGPRDICSKWVKFTASSTLSDYWEKRQLTGKRIGSNYKICRLHFRDEDFVNEWKVKLRRGVVPSQNGPPKKEFKARPKTSIYSTPISSSCSFINKPTLNKSCAIEVGDTELADLEDPCLPINRLKSIKSFDKSELQTHLDSYSLRSAHESTPSFSKRVCLVEGCCSTTKINGVRLFCFPTNKEICLKWVEFTGSLRLLDAWEKGVTLPMNSRICSYHFCDEDYESDRKIKLKDDIIPSLNGPPEIKIEVESEIDNVSCSSPNSPLPLNCNSTGNPSFDTSSASDIKLAAFSDLLVPSSQLFQNNGATSLNSDLVISTCGTNVCKIERVFSVGCCELLKLLMSD</sequence>
<dbReference type="OrthoDB" id="7331812at2759"/>
<reference evidence="7" key="1">
    <citation type="submission" date="2013-04" db="EMBL/GenBank/DDBJ databases">
        <authorList>
            <person name="Qu J."/>
            <person name="Murali S.C."/>
            <person name="Bandaranaike D."/>
            <person name="Bellair M."/>
            <person name="Blankenburg K."/>
            <person name="Chao H."/>
            <person name="Dinh H."/>
            <person name="Doddapaneni H."/>
            <person name="Downs B."/>
            <person name="Dugan-Rocha S."/>
            <person name="Elkadiri S."/>
            <person name="Gnanaolivu R.D."/>
            <person name="Hernandez B."/>
            <person name="Javaid M."/>
            <person name="Jayaseelan J.C."/>
            <person name="Lee S."/>
            <person name="Li M."/>
            <person name="Ming W."/>
            <person name="Munidasa M."/>
            <person name="Muniz J."/>
            <person name="Nguyen L."/>
            <person name="Ongeri F."/>
            <person name="Osuji N."/>
            <person name="Pu L.-L."/>
            <person name="Puazo M."/>
            <person name="Qu C."/>
            <person name="Quiroz J."/>
            <person name="Raj R."/>
            <person name="Weissenberger G."/>
            <person name="Xin Y."/>
            <person name="Zou X."/>
            <person name="Han Y."/>
            <person name="Richards S."/>
            <person name="Worley K."/>
            <person name="Muzny D."/>
            <person name="Gibbs R."/>
        </authorList>
    </citation>
    <scope>NUCLEOTIDE SEQUENCE</scope>
    <source>
        <strain evidence="7">Sampled in the wild</strain>
    </source>
</reference>
<comment type="caution">
    <text evidence="7">The sequence shown here is derived from an EMBL/GenBank/DDBJ whole genome shotgun (WGS) entry which is preliminary data.</text>
</comment>
<name>A0A8K0K633_LADFU</name>
<keyword evidence="8" id="KW-1185">Reference proteome</keyword>